<name>A0AA41YUL6_9HYPH</name>
<gene>
    <name evidence="1" type="ORF">M8523_06245</name>
</gene>
<proteinExistence type="predicted"/>
<dbReference type="InterPro" id="IPR019285">
    <property type="entry name" value="DUF2336"/>
</dbReference>
<dbReference type="RefSeq" id="WP_282583985.1">
    <property type="nucleotide sequence ID" value="NZ_JAMOIM010000003.1"/>
</dbReference>
<dbReference type="EMBL" id="JAMOIM010000003">
    <property type="protein sequence ID" value="MCW6507620.1"/>
    <property type="molecule type" value="Genomic_DNA"/>
</dbReference>
<dbReference type="Proteomes" id="UP001165667">
    <property type="component" value="Unassembled WGS sequence"/>
</dbReference>
<evidence type="ECO:0000313" key="1">
    <source>
        <dbReference type="EMBL" id="MCW6507620.1"/>
    </source>
</evidence>
<dbReference type="AlphaFoldDB" id="A0AA41YUL6"/>
<dbReference type="InterPro" id="IPR014598">
    <property type="entry name" value="UCP035865"/>
</dbReference>
<reference evidence="1" key="1">
    <citation type="submission" date="2022-05" db="EMBL/GenBank/DDBJ databases">
        <authorList>
            <person name="Pankratov T."/>
        </authorList>
    </citation>
    <scope>NUCLEOTIDE SEQUENCE</scope>
    <source>
        <strain evidence="1">BP6-180914</strain>
    </source>
</reference>
<dbReference type="Pfam" id="PF10098">
    <property type="entry name" value="DUF2336"/>
    <property type="match status" value="1"/>
</dbReference>
<sequence length="411" mass="43026">MVLERFLRWVADAPAQARADAARALVGACGTVGTDRQRTIHLDRMLSALLDDPSLLVRCALAEAAAGSVDVPRYVVVALSRDDSRVAVPVLRASCLLADGDLVDAVAVGDTAAQVAVASRAGVSGAVAAALVEIAGRDAVLALAANVSSRLSPPLLRRIVDRFGHDAEMREVLLMRTDLDPATRHDLVVVTAEALTAFAMSCAWMSPQRADCIKREGREKGAVTIAATSARSLGVQGPLDLAAHLRAIGHLTPALLLRSLLSGNLELFAAALSQLAGVSSKTAMGHLRSPMGLGFASLYGKAAMPSALLPVFCAALEAVARHGTQAAAVRSDLLRPAVTHVLQVCTRTENPEFMRVAALLRRFEAESLRDSLKASMWALEAPPVAQPMAGPALRRIPSVAPVGRVPLLSAA</sequence>
<organism evidence="1 2">
    <name type="scientific">Lichenifustis flavocetrariae</name>
    <dbReference type="NCBI Taxonomy" id="2949735"/>
    <lineage>
        <taxon>Bacteria</taxon>
        <taxon>Pseudomonadati</taxon>
        <taxon>Pseudomonadota</taxon>
        <taxon>Alphaproteobacteria</taxon>
        <taxon>Hyphomicrobiales</taxon>
        <taxon>Lichenihabitantaceae</taxon>
        <taxon>Lichenifustis</taxon>
    </lineage>
</organism>
<dbReference type="PIRSF" id="PIRSF035865">
    <property type="entry name" value="UCP035865"/>
    <property type="match status" value="1"/>
</dbReference>
<evidence type="ECO:0000313" key="2">
    <source>
        <dbReference type="Proteomes" id="UP001165667"/>
    </source>
</evidence>
<accession>A0AA41YUL6</accession>
<protein>
    <submittedName>
        <fullName evidence="1">DUF2336 domain-containing protein</fullName>
    </submittedName>
</protein>
<keyword evidence="2" id="KW-1185">Reference proteome</keyword>
<comment type="caution">
    <text evidence="1">The sequence shown here is derived from an EMBL/GenBank/DDBJ whole genome shotgun (WGS) entry which is preliminary data.</text>
</comment>